<evidence type="ECO:0000313" key="1">
    <source>
        <dbReference type="EMBL" id="EEB21033.1"/>
    </source>
</evidence>
<proteinExistence type="predicted"/>
<name>B6XWN0_9BIFI</name>
<comment type="caution">
    <text evidence="1">The sequence shown here is derived from an EMBL/GenBank/DDBJ whole genome shotgun (WGS) entry which is preliminary data.</text>
</comment>
<evidence type="ECO:0000313" key="2">
    <source>
        <dbReference type="Proteomes" id="UP000003882"/>
    </source>
</evidence>
<organism evidence="1 2">
    <name type="scientific">Bifidobacterium catenulatum DSM 16992 = JCM 1194 = LMG 11043</name>
    <dbReference type="NCBI Taxonomy" id="566552"/>
    <lineage>
        <taxon>Bacteria</taxon>
        <taxon>Bacillati</taxon>
        <taxon>Actinomycetota</taxon>
        <taxon>Actinomycetes</taxon>
        <taxon>Bifidobacteriales</taxon>
        <taxon>Bifidobacteriaceae</taxon>
        <taxon>Bifidobacterium</taxon>
    </lineage>
</organism>
<reference evidence="1 2" key="2">
    <citation type="submission" date="2008-10" db="EMBL/GenBank/DDBJ databases">
        <authorList>
            <person name="Fulton L."/>
            <person name="Clifton S."/>
            <person name="Fulton B."/>
            <person name="Xu J."/>
            <person name="Minx P."/>
            <person name="Pepin K.H."/>
            <person name="Johnson M."/>
            <person name="Bhonagiri V."/>
            <person name="Nash W.E."/>
            <person name="Mardis E.R."/>
            <person name="Wilson R.K."/>
        </authorList>
    </citation>
    <scope>NUCLEOTIDE SEQUENCE [LARGE SCALE GENOMIC DNA]</scope>
    <source>
        <strain evidence="1 2">DSM 16992</strain>
    </source>
</reference>
<reference evidence="1 2" key="1">
    <citation type="submission" date="2008-10" db="EMBL/GenBank/DDBJ databases">
        <title>Draft genome sequence of Bifidobacterium catenulatum (DSM 16992).</title>
        <authorList>
            <person name="Sudarsanam P."/>
            <person name="Ley R."/>
            <person name="Guruge J."/>
            <person name="Turnbaugh P.J."/>
            <person name="Mahowald M."/>
            <person name="Liep D."/>
            <person name="Gordon J."/>
        </authorList>
    </citation>
    <scope>NUCLEOTIDE SEQUENCE [LARGE SCALE GENOMIC DNA]</scope>
    <source>
        <strain evidence="1 2">DSM 16992</strain>
    </source>
</reference>
<protein>
    <submittedName>
        <fullName evidence="1">Uncharacterized protein</fullName>
    </submittedName>
</protein>
<dbReference type="Proteomes" id="UP000003882">
    <property type="component" value="Unassembled WGS sequence"/>
</dbReference>
<gene>
    <name evidence="1" type="ORF">BIFCAT_01691</name>
</gene>
<accession>B6XWN0</accession>
<sequence length="40" mass="4824">MDSPESWRLFKKLNINHTSVAMFMHCSYVTAERIPYIHLR</sequence>
<dbReference type="EMBL" id="ABXY01000023">
    <property type="protein sequence ID" value="EEB21033.1"/>
    <property type="molecule type" value="Genomic_DNA"/>
</dbReference>
<dbReference type="AlphaFoldDB" id="B6XWN0"/>